<dbReference type="ESTHER" id="9bila-a0a016t5c5">
    <property type="family name" value="Carb_B_Nematoda"/>
</dbReference>
<dbReference type="EMBL" id="JARK01001471">
    <property type="protein sequence ID" value="EYB97913.1"/>
    <property type="molecule type" value="Genomic_DNA"/>
</dbReference>
<evidence type="ECO:0000256" key="1">
    <source>
        <dbReference type="SAM" id="MobiDB-lite"/>
    </source>
</evidence>
<organism evidence="3 4">
    <name type="scientific">Ancylostoma ceylanicum</name>
    <dbReference type="NCBI Taxonomy" id="53326"/>
    <lineage>
        <taxon>Eukaryota</taxon>
        <taxon>Metazoa</taxon>
        <taxon>Ecdysozoa</taxon>
        <taxon>Nematoda</taxon>
        <taxon>Chromadorea</taxon>
        <taxon>Rhabditida</taxon>
        <taxon>Rhabditina</taxon>
        <taxon>Rhabditomorpha</taxon>
        <taxon>Strongyloidea</taxon>
        <taxon>Ancylostomatidae</taxon>
        <taxon>Ancylostomatinae</taxon>
        <taxon>Ancylostoma</taxon>
    </lineage>
</organism>
<evidence type="ECO:0000259" key="2">
    <source>
        <dbReference type="Pfam" id="PF00135"/>
    </source>
</evidence>
<evidence type="ECO:0000313" key="3">
    <source>
        <dbReference type="EMBL" id="EYB97913.1"/>
    </source>
</evidence>
<comment type="caution">
    <text evidence="3">The sequence shown here is derived from an EMBL/GenBank/DDBJ whole genome shotgun (WGS) entry which is preliminary data.</text>
</comment>
<dbReference type="InterPro" id="IPR002018">
    <property type="entry name" value="CarbesteraseB"/>
</dbReference>
<keyword evidence="4" id="KW-1185">Reference proteome</keyword>
<dbReference type="SUPFAM" id="SSF53474">
    <property type="entry name" value="alpha/beta-Hydrolases"/>
    <property type="match status" value="1"/>
</dbReference>
<protein>
    <recommendedName>
        <fullName evidence="2">Carboxylesterase type B domain-containing protein</fullName>
    </recommendedName>
</protein>
<feature type="compositionally biased region" description="Basic and acidic residues" evidence="1">
    <location>
        <begin position="90"/>
        <end position="108"/>
    </location>
</feature>
<accession>A0A016T4J4</accession>
<dbReference type="PANTHER" id="PTHR44590">
    <property type="entry name" value="CARBOXYLIC ESTER HYDROLASE-RELATED"/>
    <property type="match status" value="1"/>
</dbReference>
<feature type="domain" description="Carboxylesterase type B" evidence="2">
    <location>
        <begin position="52"/>
        <end position="570"/>
    </location>
</feature>
<dbReference type="Pfam" id="PF00135">
    <property type="entry name" value="COesterase"/>
    <property type="match status" value="1"/>
</dbReference>
<sequence length="602" mass="68038">MLMGVYELDDVGVDELDEMDSDEVSYCNEHFAETWSTMGISSSSHHQSQGDSRMVKTQYGAVIGRRFVFENKQVDAFQGIPFAKPPIGELRFRKPEPPEPWDGVKETKAFGPRGIQKDNTFLDKMKHGRTSEDNLYLNVFSPTWNPSTPSGFAVLVFVHGGGFLSDSSVKYGDADICEHLCTKDVVVVTVQYRLGHLGFFTTGDDTCRGNFALWDQTMALRWIQDNITFFNGDPRNVTVMGQSAGGASVDLLSICPPSRDLFHRVIPMAGNASCRWSTHNNLVEVCRKFAEANDIHDFLHSEKMIEKLREVPASKFAMSLMDTLSDSKADLCPVAPRIDGEFITKPISELRKEAPGMPMLIGCCASEGLIMLMGKRSSLGGIMEEISKLVPEDEYPSNFMQLRQEIFWKLIKKEDIEDSDEVTRAYVEILGDVFTNIGVQKAVLETVEAHNVPVYFYSFDYFNPKSWGPLGLRMPFKDATHCTELAYIFAHGIIWSYDFNEEDKQMLEMTTRMWTNFAKYGDPNGVPTDESSIVPSLHEKPLKWEPATTECPQRHLSISLNPQMRDEYKTIVHSGDATDQKGRQHSLTEYLQIISEYPQIYS</sequence>
<dbReference type="STRING" id="53326.A0A016T4J4"/>
<gene>
    <name evidence="3" type="primary">Acey_s0135.g1884</name>
    <name evidence="3" type="ORF">Y032_0135g1884</name>
</gene>
<dbReference type="AlphaFoldDB" id="A0A016T4J4"/>
<feature type="region of interest" description="Disordered" evidence="1">
    <location>
        <begin position="88"/>
        <end position="109"/>
    </location>
</feature>
<dbReference type="InterPro" id="IPR029058">
    <property type="entry name" value="AB_hydrolase_fold"/>
</dbReference>
<reference evidence="4" key="1">
    <citation type="journal article" date="2015" name="Nat. Genet.">
        <title>The genome and transcriptome of the zoonotic hookworm Ancylostoma ceylanicum identify infection-specific gene families.</title>
        <authorList>
            <person name="Schwarz E.M."/>
            <person name="Hu Y."/>
            <person name="Antoshechkin I."/>
            <person name="Miller M.M."/>
            <person name="Sternberg P.W."/>
            <person name="Aroian R.V."/>
        </authorList>
    </citation>
    <scope>NUCLEOTIDE SEQUENCE</scope>
    <source>
        <strain evidence="4">HY135</strain>
    </source>
</reference>
<proteinExistence type="predicted"/>
<name>A0A016T4J4_9BILA</name>
<dbReference type="PANTHER" id="PTHR44590:SF3">
    <property type="entry name" value="CARBOXYLESTERASE TYPE B DOMAIN-CONTAINING PROTEIN"/>
    <property type="match status" value="1"/>
</dbReference>
<dbReference type="Gene3D" id="3.40.50.1820">
    <property type="entry name" value="alpha/beta hydrolase"/>
    <property type="match status" value="1"/>
</dbReference>
<dbReference type="Proteomes" id="UP000024635">
    <property type="component" value="Unassembled WGS sequence"/>
</dbReference>
<dbReference type="OrthoDB" id="3200163at2759"/>
<evidence type="ECO:0000313" key="4">
    <source>
        <dbReference type="Proteomes" id="UP000024635"/>
    </source>
</evidence>